<dbReference type="SUPFAM" id="SSF56214">
    <property type="entry name" value="4'-phosphopantetheinyl transferase"/>
    <property type="match status" value="1"/>
</dbReference>
<evidence type="ECO:0000313" key="9">
    <source>
        <dbReference type="EMBL" id="KZF23587.1"/>
    </source>
</evidence>
<gene>
    <name evidence="9" type="ORF">L228DRAFT_282298</name>
</gene>
<proteinExistence type="inferred from homology"/>
<dbReference type="HAMAP" id="MF_00101">
    <property type="entry name" value="AcpS"/>
    <property type="match status" value="1"/>
</dbReference>
<dbReference type="Gene3D" id="3.90.470.20">
    <property type="entry name" value="4'-phosphopantetheinyl transferase domain"/>
    <property type="match status" value="1"/>
</dbReference>
<keyword evidence="5" id="KW-0460">Magnesium</keyword>
<keyword evidence="3" id="KW-0479">Metal-binding</keyword>
<dbReference type="GO" id="GO:0006633">
    <property type="term" value="P:fatty acid biosynthetic process"/>
    <property type="evidence" value="ECO:0007669"/>
    <property type="project" value="UniProtKB-KW"/>
</dbReference>
<dbReference type="AlphaFoldDB" id="A0A161TCQ7"/>
<keyword evidence="6" id="KW-0443">Lipid metabolism</keyword>
<evidence type="ECO:0000259" key="8">
    <source>
        <dbReference type="Pfam" id="PF01648"/>
    </source>
</evidence>
<dbReference type="Pfam" id="PF01648">
    <property type="entry name" value="ACPS"/>
    <property type="match status" value="1"/>
</dbReference>
<evidence type="ECO:0000256" key="2">
    <source>
        <dbReference type="ARBA" id="ARBA00022679"/>
    </source>
</evidence>
<evidence type="ECO:0000256" key="4">
    <source>
        <dbReference type="ARBA" id="ARBA00022832"/>
    </source>
</evidence>
<dbReference type="Proteomes" id="UP000076632">
    <property type="component" value="Unassembled WGS sequence"/>
</dbReference>
<name>A0A161TCQ7_XYLHT</name>
<keyword evidence="1" id="KW-0444">Lipid biosynthesis</keyword>
<dbReference type="InterPro" id="IPR037143">
    <property type="entry name" value="4-PPantetheinyl_Trfase_dom_sf"/>
</dbReference>
<evidence type="ECO:0000256" key="6">
    <source>
        <dbReference type="ARBA" id="ARBA00023098"/>
    </source>
</evidence>
<dbReference type="OMA" id="FTRRILC"/>
<dbReference type="GO" id="GO:0008897">
    <property type="term" value="F:holo-[acyl-carrier-protein] synthase activity"/>
    <property type="evidence" value="ECO:0007669"/>
    <property type="project" value="InterPro"/>
</dbReference>
<evidence type="ECO:0000256" key="3">
    <source>
        <dbReference type="ARBA" id="ARBA00022723"/>
    </source>
</evidence>
<keyword evidence="7" id="KW-0275">Fatty acid biosynthesis</keyword>
<dbReference type="NCBIfam" id="TIGR00556">
    <property type="entry name" value="pantethn_trn"/>
    <property type="match status" value="1"/>
</dbReference>
<reference evidence="9 10" key="1">
    <citation type="journal article" date="2016" name="Fungal Biol.">
        <title>The genome of Xylona heveae provides a window into fungal endophytism.</title>
        <authorList>
            <person name="Gazis R."/>
            <person name="Kuo A."/>
            <person name="Riley R."/>
            <person name="LaButti K."/>
            <person name="Lipzen A."/>
            <person name="Lin J."/>
            <person name="Amirebrahimi M."/>
            <person name="Hesse C.N."/>
            <person name="Spatafora J.W."/>
            <person name="Henrissat B."/>
            <person name="Hainaut M."/>
            <person name="Grigoriev I.V."/>
            <person name="Hibbett D.S."/>
        </authorList>
    </citation>
    <scope>NUCLEOTIDE SEQUENCE [LARGE SCALE GENOMIC DNA]</scope>
    <source>
        <strain evidence="9 10">TC161</strain>
    </source>
</reference>
<dbReference type="RefSeq" id="XP_018189142.1">
    <property type="nucleotide sequence ID" value="XM_018335986.1"/>
</dbReference>
<organism evidence="9 10">
    <name type="scientific">Xylona heveae (strain CBS 132557 / TC161)</name>
    <dbReference type="NCBI Taxonomy" id="1328760"/>
    <lineage>
        <taxon>Eukaryota</taxon>
        <taxon>Fungi</taxon>
        <taxon>Dikarya</taxon>
        <taxon>Ascomycota</taxon>
        <taxon>Pezizomycotina</taxon>
        <taxon>Xylonomycetes</taxon>
        <taxon>Xylonales</taxon>
        <taxon>Xylonaceae</taxon>
        <taxon>Xylona</taxon>
    </lineage>
</organism>
<dbReference type="GO" id="GO:0000287">
    <property type="term" value="F:magnesium ion binding"/>
    <property type="evidence" value="ECO:0007669"/>
    <property type="project" value="InterPro"/>
</dbReference>
<dbReference type="OrthoDB" id="15433at2759"/>
<dbReference type="InterPro" id="IPR008278">
    <property type="entry name" value="4-PPantetheinyl_Trfase_dom"/>
</dbReference>
<keyword evidence="2 9" id="KW-0808">Transferase</keyword>
<dbReference type="InParanoid" id="A0A161TCQ7"/>
<evidence type="ECO:0000256" key="1">
    <source>
        <dbReference type="ARBA" id="ARBA00022516"/>
    </source>
</evidence>
<evidence type="ECO:0000313" key="10">
    <source>
        <dbReference type="Proteomes" id="UP000076632"/>
    </source>
</evidence>
<dbReference type="EMBL" id="KV407457">
    <property type="protein sequence ID" value="KZF23587.1"/>
    <property type="molecule type" value="Genomic_DNA"/>
</dbReference>
<accession>A0A161TCQ7</accession>
<evidence type="ECO:0000256" key="7">
    <source>
        <dbReference type="ARBA" id="ARBA00023160"/>
    </source>
</evidence>
<evidence type="ECO:0000256" key="5">
    <source>
        <dbReference type="ARBA" id="ARBA00022842"/>
    </source>
</evidence>
<dbReference type="InterPro" id="IPR002582">
    <property type="entry name" value="ACPS"/>
</dbReference>
<feature type="domain" description="4'-phosphopantetheinyl transferase" evidence="8">
    <location>
        <begin position="12"/>
        <end position="141"/>
    </location>
</feature>
<keyword evidence="4" id="KW-0276">Fatty acid metabolism</keyword>
<keyword evidence="10" id="KW-1185">Reference proteome</keyword>
<dbReference type="InterPro" id="IPR004568">
    <property type="entry name" value="Ppantetheine-prot_Trfase_dom"/>
</dbReference>
<sequence length="153" mass="16745">MPPRPFPFPLNVGIDICQISRVRALIARNDNGQRLSRLARRIFNPIEQLSFESKLAACRTNFPEDPFTPLAQWMAGRFAAKEAAFKAVRSRRLQWHDVTIQSNASGAPLLVVSSNTASSNSDCDQIAQLSISHDGDYATAIVLAVDSADSSNS</sequence>
<dbReference type="GeneID" id="28901123"/>
<protein>
    <submittedName>
        <fullName evidence="9">4'-phosphopantetheinyl transferase</fullName>
    </submittedName>
</protein>